<evidence type="ECO:0000313" key="3">
    <source>
        <dbReference type="EMBL" id="CAK0864940.1"/>
    </source>
</evidence>
<comment type="caution">
    <text evidence="3">The sequence shown here is derived from an EMBL/GenBank/DDBJ whole genome shotgun (WGS) entry which is preliminary data.</text>
</comment>
<sequence length="947" mass="105541">VLLAQAVSAFAVYLVPALLAVSAMGKRPPPKSSPGSSAKAPRRQLKAKTPDAQVDAAQKSADQKLQDDNMCVKVLAQVHDALETINKDAIFAGVMDMEPLRIGDGGMQAPFSQEEFNNVLSTPPETNSFDHFYLCGGNFPWQSFTWLVNHRVPMNHGQIAELQRFSYKRDDPPDRLEFNVAACVDSANTDVLSHKGAMMRLSSPEPVFAVLFSIAKAIQEGVDEKIRMRWQRLIEAGVVSHMSCRQWAYDITGFKAAKERELQKSISSLVLAKMYNAKITFAGGANKITISDSFIGSAATVFERVLSQETARHWQEWAEEKMLGECPFKTIAALQALVDRARSPVYISWAVWGIADLWRMELITLGDLSGKKMKDYRTSYMKQYCLYTWLPTLGLKVEQVHKLQEVFEDFGSVRAKMSAYPGEVADATWLVVWRSEGLNKIADILEDFIYTVNWDMRYKDAVRSKHKINEFLEYDSVQEKLNEIKVELAKEMSVAIDCAQGSAGGGTAASATATETATPEAAPSGFESLPESEQEQWVKYANKLLSTHVELIPEPKTGAELENALKDSKLNEIRGDPVGLVLYCFDVKGHGESEHRPELRIPSLREPIYTKIVRAVLKARAPPGGLGHIRNGEVAIIMDGGRKGNSNKLIAPWKENTSKEQQKKKKEDDDEDEDEEEDDQDDEKGSVTSSILQLVYTEESLKERRLRNKSSTGSVRQTEWAHMVSSSKICLPGRARKHFPGATAGDTIVGITKPDYSREWQISWKVKKELLGKRNIFRVGGKAKGAAERRTDATMGPCTFHGMPNTWYSELIHTLFAKFVIDMTPMDGKFAYQCLINRLGYVGIAFNEFHADELLKKLRAELMDDMKNPESKMHVPAYAKAMGCEAAAKPPPPTDTKAKKRAKGKPKAKPAVKPLEEEEPGEPDGEDVPSEELPNDDEDGEVRDPDA</sequence>
<gene>
    <name evidence="3" type="ORF">PCOR1329_LOCUS52636</name>
</gene>
<keyword evidence="2" id="KW-0732">Signal</keyword>
<keyword evidence="4" id="KW-1185">Reference proteome</keyword>
<feature type="compositionally biased region" description="Basic and acidic residues" evidence="1">
    <location>
        <begin position="656"/>
        <end position="667"/>
    </location>
</feature>
<feature type="region of interest" description="Disordered" evidence="1">
    <location>
        <begin position="885"/>
        <end position="947"/>
    </location>
</feature>
<reference evidence="3" key="1">
    <citation type="submission" date="2023-10" db="EMBL/GenBank/DDBJ databases">
        <authorList>
            <person name="Chen Y."/>
            <person name="Shah S."/>
            <person name="Dougan E. K."/>
            <person name="Thang M."/>
            <person name="Chan C."/>
        </authorList>
    </citation>
    <scope>NUCLEOTIDE SEQUENCE [LARGE SCALE GENOMIC DNA]</scope>
</reference>
<dbReference type="EMBL" id="CAUYUJ010016406">
    <property type="protein sequence ID" value="CAK0864940.1"/>
    <property type="molecule type" value="Genomic_DNA"/>
</dbReference>
<feature type="compositionally biased region" description="Acidic residues" evidence="1">
    <location>
        <begin position="916"/>
        <end position="941"/>
    </location>
</feature>
<name>A0ABN9UYA2_9DINO</name>
<dbReference type="Proteomes" id="UP001189429">
    <property type="component" value="Unassembled WGS sequence"/>
</dbReference>
<feature type="non-terminal residue" evidence="3">
    <location>
        <position position="1"/>
    </location>
</feature>
<feature type="chain" id="PRO_5047519126" description="RNA-directed RNA polymerase" evidence="2">
    <location>
        <begin position="26"/>
        <end position="947"/>
    </location>
</feature>
<evidence type="ECO:0000256" key="1">
    <source>
        <dbReference type="SAM" id="MobiDB-lite"/>
    </source>
</evidence>
<feature type="compositionally biased region" description="Basic residues" evidence="1">
    <location>
        <begin position="898"/>
        <end position="910"/>
    </location>
</feature>
<feature type="region of interest" description="Disordered" evidence="1">
    <location>
        <begin position="24"/>
        <end position="61"/>
    </location>
</feature>
<evidence type="ECO:0008006" key="5">
    <source>
        <dbReference type="Google" id="ProtNLM"/>
    </source>
</evidence>
<feature type="compositionally biased region" description="Acidic residues" evidence="1">
    <location>
        <begin position="668"/>
        <end position="682"/>
    </location>
</feature>
<feature type="region of interest" description="Disordered" evidence="1">
    <location>
        <begin position="505"/>
        <end position="529"/>
    </location>
</feature>
<accession>A0ABN9UYA2</accession>
<protein>
    <recommendedName>
        <fullName evidence="5">RNA-directed RNA polymerase</fullName>
    </recommendedName>
</protein>
<proteinExistence type="predicted"/>
<evidence type="ECO:0000313" key="4">
    <source>
        <dbReference type="Proteomes" id="UP001189429"/>
    </source>
</evidence>
<organism evidence="3 4">
    <name type="scientific">Prorocentrum cordatum</name>
    <dbReference type="NCBI Taxonomy" id="2364126"/>
    <lineage>
        <taxon>Eukaryota</taxon>
        <taxon>Sar</taxon>
        <taxon>Alveolata</taxon>
        <taxon>Dinophyceae</taxon>
        <taxon>Prorocentrales</taxon>
        <taxon>Prorocentraceae</taxon>
        <taxon>Prorocentrum</taxon>
    </lineage>
</organism>
<evidence type="ECO:0000256" key="2">
    <source>
        <dbReference type="SAM" id="SignalP"/>
    </source>
</evidence>
<feature type="signal peptide" evidence="2">
    <location>
        <begin position="1"/>
        <end position="25"/>
    </location>
</feature>
<feature type="compositionally biased region" description="Low complexity" evidence="1">
    <location>
        <begin position="508"/>
        <end position="525"/>
    </location>
</feature>
<feature type="region of interest" description="Disordered" evidence="1">
    <location>
        <begin position="646"/>
        <end position="689"/>
    </location>
</feature>